<reference evidence="2" key="1">
    <citation type="submission" date="2023-02" db="EMBL/GenBank/DDBJ databases">
        <title>Genome of toxic invasive species Heracleum sosnowskyi carries increased number of genes despite the absence of recent whole-genome duplications.</title>
        <authorList>
            <person name="Schelkunov M."/>
            <person name="Shtratnikova V."/>
            <person name="Makarenko M."/>
            <person name="Klepikova A."/>
            <person name="Omelchenko D."/>
            <person name="Novikova G."/>
            <person name="Obukhova E."/>
            <person name="Bogdanov V."/>
            <person name="Penin A."/>
            <person name="Logacheva M."/>
        </authorList>
    </citation>
    <scope>NUCLEOTIDE SEQUENCE</scope>
    <source>
        <strain evidence="2">Hsosn_3</strain>
        <tissue evidence="2">Leaf</tissue>
    </source>
</reference>
<dbReference type="AlphaFoldDB" id="A0AAD8MGX9"/>
<accession>A0AAD8MGX9</accession>
<evidence type="ECO:0000313" key="2">
    <source>
        <dbReference type="EMBL" id="KAK1372454.1"/>
    </source>
</evidence>
<feature type="compositionally biased region" description="Polar residues" evidence="1">
    <location>
        <begin position="200"/>
        <end position="209"/>
    </location>
</feature>
<feature type="region of interest" description="Disordered" evidence="1">
    <location>
        <begin position="191"/>
        <end position="210"/>
    </location>
</feature>
<keyword evidence="3" id="KW-1185">Reference proteome</keyword>
<sequence length="374" mass="41997">MASSSPPILSNTSTDNANSNRASAPITTAISPSINSSRNLRGLNKPKCIKCGNVARSRCPYQSCKNCCAKAQNPCHIHVLKGSTSFPDKAPATGSPSSEQQPNDVSPMGNSHRVTSVRQLSSNFSQFNNLQNPIRSRKPLTRKEAGEINEWRYQKVQEYKDMNIETENEAFDRYMRNVSLLEEVFNVKSTTDEPIKDGGSPTSNLNTTSAEEDRQVAIGEMKSILRSDPTRAENFRNRMQCAVDEVLKKLQKSEAHDGGAESSEQDEFVRSPEKKKFRRHEELAALIDKINKARNEEDLKVCMEMKDQLFGKQTETTQAESESVPIPILLESDDVVKPQFADPPLKWFTVKPADPKEIERMNKLFDSLEDIEEL</sequence>
<name>A0AAD8MGX9_9APIA</name>
<dbReference type="PANTHER" id="PTHR35696">
    <property type="entry name" value="ELECTRON CARRIER/IRON ION-BINDING PROTEIN"/>
    <property type="match status" value="1"/>
</dbReference>
<evidence type="ECO:0000313" key="3">
    <source>
        <dbReference type="Proteomes" id="UP001237642"/>
    </source>
</evidence>
<dbReference type="PANTHER" id="PTHR35696:SF1">
    <property type="entry name" value="ELECTRON CARRIER_IRON ION-BINDING PROTEIN"/>
    <property type="match status" value="1"/>
</dbReference>
<dbReference type="EMBL" id="JAUIZM010000007">
    <property type="protein sequence ID" value="KAK1372454.1"/>
    <property type="molecule type" value="Genomic_DNA"/>
</dbReference>
<comment type="caution">
    <text evidence="2">The sequence shown here is derived from an EMBL/GenBank/DDBJ whole genome shotgun (WGS) entry which is preliminary data.</text>
</comment>
<evidence type="ECO:0000256" key="1">
    <source>
        <dbReference type="SAM" id="MobiDB-lite"/>
    </source>
</evidence>
<proteinExistence type="predicted"/>
<organism evidence="2 3">
    <name type="scientific">Heracleum sosnowskyi</name>
    <dbReference type="NCBI Taxonomy" id="360622"/>
    <lineage>
        <taxon>Eukaryota</taxon>
        <taxon>Viridiplantae</taxon>
        <taxon>Streptophyta</taxon>
        <taxon>Embryophyta</taxon>
        <taxon>Tracheophyta</taxon>
        <taxon>Spermatophyta</taxon>
        <taxon>Magnoliopsida</taxon>
        <taxon>eudicotyledons</taxon>
        <taxon>Gunneridae</taxon>
        <taxon>Pentapetalae</taxon>
        <taxon>asterids</taxon>
        <taxon>campanulids</taxon>
        <taxon>Apiales</taxon>
        <taxon>Apiaceae</taxon>
        <taxon>Apioideae</taxon>
        <taxon>apioid superclade</taxon>
        <taxon>Tordylieae</taxon>
        <taxon>Tordyliinae</taxon>
        <taxon>Heracleum</taxon>
    </lineage>
</organism>
<protein>
    <submittedName>
        <fullName evidence="2">BOI-related E3 ubiquitin-protein ligase 2-like</fullName>
    </submittedName>
</protein>
<dbReference type="Proteomes" id="UP001237642">
    <property type="component" value="Unassembled WGS sequence"/>
</dbReference>
<feature type="compositionally biased region" description="Polar residues" evidence="1">
    <location>
        <begin position="94"/>
        <end position="113"/>
    </location>
</feature>
<feature type="region of interest" description="Disordered" evidence="1">
    <location>
        <begin position="1"/>
        <end position="38"/>
    </location>
</feature>
<reference evidence="2" key="2">
    <citation type="submission" date="2023-05" db="EMBL/GenBank/DDBJ databases">
        <authorList>
            <person name="Schelkunov M.I."/>
        </authorList>
    </citation>
    <scope>NUCLEOTIDE SEQUENCE</scope>
    <source>
        <strain evidence="2">Hsosn_3</strain>
        <tissue evidence="2">Leaf</tissue>
    </source>
</reference>
<gene>
    <name evidence="2" type="ORF">POM88_028647</name>
</gene>
<feature type="region of interest" description="Disordered" evidence="1">
    <location>
        <begin position="252"/>
        <end position="274"/>
    </location>
</feature>
<feature type="region of interest" description="Disordered" evidence="1">
    <location>
        <begin position="86"/>
        <end position="113"/>
    </location>
</feature>